<comment type="caution">
    <text evidence="2">The sequence shown here is derived from an EMBL/GenBank/DDBJ whole genome shotgun (WGS) entry which is preliminary data.</text>
</comment>
<organism evidence="2 3">
    <name type="scientific">Dyella mobilis</name>
    <dbReference type="NCBI Taxonomy" id="1849582"/>
    <lineage>
        <taxon>Bacteria</taxon>
        <taxon>Pseudomonadati</taxon>
        <taxon>Pseudomonadota</taxon>
        <taxon>Gammaproteobacteria</taxon>
        <taxon>Lysobacterales</taxon>
        <taxon>Rhodanobacteraceae</taxon>
        <taxon>Dyella</taxon>
    </lineage>
</organism>
<dbReference type="EMBL" id="JADIKF010000035">
    <property type="protein sequence ID" value="MBM7128816.1"/>
    <property type="molecule type" value="Genomic_DNA"/>
</dbReference>
<evidence type="ECO:0000313" key="2">
    <source>
        <dbReference type="EMBL" id="MBM7128816.1"/>
    </source>
</evidence>
<keyword evidence="3" id="KW-1185">Reference proteome</keyword>
<name>A0ABS2KCA3_9GAMM</name>
<gene>
    <name evidence="2" type="ORF">ISS99_04705</name>
</gene>
<dbReference type="RefSeq" id="WP_204630429.1">
    <property type="nucleotide sequence ID" value="NZ_BSOC01000006.1"/>
</dbReference>
<reference evidence="2" key="1">
    <citation type="submission" date="2020-10" db="EMBL/GenBank/DDBJ databases">
        <title>Phylogeny of dyella-like bacteria.</title>
        <authorList>
            <person name="Fu J."/>
        </authorList>
    </citation>
    <scope>NUCLEOTIDE SEQUENCE</scope>
    <source>
        <strain evidence="2">DHON07</strain>
    </source>
</reference>
<evidence type="ECO:0000256" key="1">
    <source>
        <dbReference type="SAM" id="MobiDB-lite"/>
    </source>
</evidence>
<sequence>MAGLRKPLLGNEDQDARAGTGSAHDADAALSEPDLTIARANNEMQMRTQAAMEAWGLDGAAWNADLEAGTITFTNTERGLIVTGPVQVVGTYNTKDGTWLWGWDHPSVPAPLGEHARRVRDFGQQYGLSVLTTRKVLVSMEDAWVFTALACHLGGGQGGYSGPSGTTRVFMTYGTVMIRKAG</sequence>
<dbReference type="Proteomes" id="UP001430193">
    <property type="component" value="Unassembled WGS sequence"/>
</dbReference>
<dbReference type="InterPro" id="IPR049249">
    <property type="entry name" value="DUF6882"/>
</dbReference>
<feature type="region of interest" description="Disordered" evidence="1">
    <location>
        <begin position="1"/>
        <end position="32"/>
    </location>
</feature>
<dbReference type="Pfam" id="PF21813">
    <property type="entry name" value="DUF6882"/>
    <property type="match status" value="1"/>
</dbReference>
<accession>A0ABS2KCA3</accession>
<evidence type="ECO:0000313" key="3">
    <source>
        <dbReference type="Proteomes" id="UP001430193"/>
    </source>
</evidence>
<protein>
    <submittedName>
        <fullName evidence="2">Uncharacterized protein</fullName>
    </submittedName>
</protein>
<proteinExistence type="predicted"/>